<accession>A0AAV4I4B2</accession>
<evidence type="ECO:0000313" key="3">
    <source>
        <dbReference type="Proteomes" id="UP000762676"/>
    </source>
</evidence>
<name>A0AAV4I4B2_9GAST</name>
<evidence type="ECO:0000313" key="2">
    <source>
        <dbReference type="EMBL" id="GFS05218.1"/>
    </source>
</evidence>
<dbReference type="AlphaFoldDB" id="A0AAV4I4B2"/>
<dbReference type="Proteomes" id="UP000762676">
    <property type="component" value="Unassembled WGS sequence"/>
</dbReference>
<reference evidence="2 3" key="1">
    <citation type="journal article" date="2021" name="Elife">
        <title>Chloroplast acquisition without the gene transfer in kleptoplastic sea slugs, Plakobranchus ocellatus.</title>
        <authorList>
            <person name="Maeda T."/>
            <person name="Takahashi S."/>
            <person name="Yoshida T."/>
            <person name="Shimamura S."/>
            <person name="Takaki Y."/>
            <person name="Nagai Y."/>
            <person name="Toyoda A."/>
            <person name="Suzuki Y."/>
            <person name="Arimoto A."/>
            <person name="Ishii H."/>
            <person name="Satoh N."/>
            <person name="Nishiyama T."/>
            <person name="Hasebe M."/>
            <person name="Maruyama T."/>
            <person name="Minagawa J."/>
            <person name="Obokata J."/>
            <person name="Shigenobu S."/>
        </authorList>
    </citation>
    <scope>NUCLEOTIDE SEQUENCE [LARGE SCALE GENOMIC DNA]</scope>
</reference>
<comment type="caution">
    <text evidence="2">The sequence shown here is derived from an EMBL/GenBank/DDBJ whole genome shotgun (WGS) entry which is preliminary data.</text>
</comment>
<feature type="region of interest" description="Disordered" evidence="1">
    <location>
        <begin position="1"/>
        <end position="34"/>
    </location>
</feature>
<protein>
    <submittedName>
        <fullName evidence="2">Uncharacterized protein</fullName>
    </submittedName>
</protein>
<keyword evidence="3" id="KW-1185">Reference proteome</keyword>
<sequence length="154" mass="17406">MRVRLPQDTGHVKPGYESASRRRRDRGGTSNTHVGRVSRYAPCLPIVWQDTTPLPEIAQQLLYVYTSVVVFSVADVVVVVDADFVRDKVFPPKDEKPRDSPNNLRVCPPFTFCEGLKAERFKVDGDKVILVEKRKRKAGTTALTRTQTEVQHVT</sequence>
<organism evidence="2 3">
    <name type="scientific">Elysia marginata</name>
    <dbReference type="NCBI Taxonomy" id="1093978"/>
    <lineage>
        <taxon>Eukaryota</taxon>
        <taxon>Metazoa</taxon>
        <taxon>Spiralia</taxon>
        <taxon>Lophotrochozoa</taxon>
        <taxon>Mollusca</taxon>
        <taxon>Gastropoda</taxon>
        <taxon>Heterobranchia</taxon>
        <taxon>Euthyneura</taxon>
        <taxon>Panpulmonata</taxon>
        <taxon>Sacoglossa</taxon>
        <taxon>Placobranchoidea</taxon>
        <taxon>Plakobranchidae</taxon>
        <taxon>Elysia</taxon>
    </lineage>
</organism>
<proteinExistence type="predicted"/>
<dbReference type="EMBL" id="BMAT01006053">
    <property type="protein sequence ID" value="GFS05218.1"/>
    <property type="molecule type" value="Genomic_DNA"/>
</dbReference>
<gene>
    <name evidence="2" type="ORF">ElyMa_002932200</name>
</gene>
<evidence type="ECO:0000256" key="1">
    <source>
        <dbReference type="SAM" id="MobiDB-lite"/>
    </source>
</evidence>